<protein>
    <recommendedName>
        <fullName evidence="1">DUF1828 domain-containing protein</fullName>
    </recommendedName>
</protein>
<reference evidence="2 3" key="1">
    <citation type="journal article" date="2015" name="Genome Announc.">
        <title>Expanding the biotechnology potential of lactobacilli through comparative genomics of 213 strains and associated genera.</title>
        <authorList>
            <person name="Sun Z."/>
            <person name="Harris H.M."/>
            <person name="McCann A."/>
            <person name="Guo C."/>
            <person name="Argimon S."/>
            <person name="Zhang W."/>
            <person name="Yang X."/>
            <person name="Jeffery I.B."/>
            <person name="Cooney J.C."/>
            <person name="Kagawa T.F."/>
            <person name="Liu W."/>
            <person name="Song Y."/>
            <person name="Salvetti E."/>
            <person name="Wrobel A."/>
            <person name="Rasinkangas P."/>
            <person name="Parkhill J."/>
            <person name="Rea M.C."/>
            <person name="O'Sullivan O."/>
            <person name="Ritari J."/>
            <person name="Douillard F.P."/>
            <person name="Paul Ross R."/>
            <person name="Yang R."/>
            <person name="Briner A.E."/>
            <person name="Felis G.E."/>
            <person name="de Vos W.M."/>
            <person name="Barrangou R."/>
            <person name="Klaenhammer T.R."/>
            <person name="Caufield P.W."/>
            <person name="Cui Y."/>
            <person name="Zhang H."/>
            <person name="O'Toole P.W."/>
        </authorList>
    </citation>
    <scope>NUCLEOTIDE SEQUENCE [LARGE SCALE GENOMIC DNA]</scope>
    <source>
        <strain evidence="2 3">DSM 20505</strain>
    </source>
</reference>
<evidence type="ECO:0000259" key="1">
    <source>
        <dbReference type="Pfam" id="PF08861"/>
    </source>
</evidence>
<accession>A0A0R1ZT99</accession>
<dbReference type="Proteomes" id="UP000051679">
    <property type="component" value="Unassembled WGS sequence"/>
</dbReference>
<comment type="caution">
    <text evidence="2">The sequence shown here is derived from an EMBL/GenBank/DDBJ whole genome shotgun (WGS) entry which is preliminary data.</text>
</comment>
<proteinExistence type="predicted"/>
<organism evidence="2 3">
    <name type="scientific">Lacticaseibacillus sharpeae JCM 1186 = DSM 20505</name>
    <dbReference type="NCBI Taxonomy" id="1291052"/>
    <lineage>
        <taxon>Bacteria</taxon>
        <taxon>Bacillati</taxon>
        <taxon>Bacillota</taxon>
        <taxon>Bacilli</taxon>
        <taxon>Lactobacillales</taxon>
        <taxon>Lactobacillaceae</taxon>
        <taxon>Lacticaseibacillus</taxon>
    </lineage>
</organism>
<gene>
    <name evidence="2" type="ORF">FC18_GL001436</name>
</gene>
<dbReference type="EMBL" id="AYYO01000024">
    <property type="protein sequence ID" value="KRM55275.1"/>
    <property type="molecule type" value="Genomic_DNA"/>
</dbReference>
<evidence type="ECO:0000313" key="3">
    <source>
        <dbReference type="Proteomes" id="UP000051679"/>
    </source>
</evidence>
<dbReference type="Pfam" id="PF08861">
    <property type="entry name" value="DUF1828"/>
    <property type="match status" value="1"/>
</dbReference>
<keyword evidence="3" id="KW-1185">Reference proteome</keyword>
<evidence type="ECO:0000313" key="2">
    <source>
        <dbReference type="EMBL" id="KRM55275.1"/>
    </source>
</evidence>
<feature type="domain" description="DUF1828" evidence="1">
    <location>
        <begin position="22"/>
        <end position="112"/>
    </location>
</feature>
<dbReference type="AlphaFoldDB" id="A0A0R1ZT99"/>
<sequence>MTPAEKITPAADSNSGVYTISTEFFRANGDNIELYMFPTTDGLIRMEEGGFTTDLISTSGVDVHAPKTAQKITKIAWNEAVKLDRGILYVNVTDNLDAVIQGKQQLLRAIIALSNRFGV</sequence>
<dbReference type="PATRIC" id="fig|1291052.5.peg.1456"/>
<name>A0A0R1ZT99_9LACO</name>
<dbReference type="InterPro" id="IPR014960">
    <property type="entry name" value="DUF1828"/>
</dbReference>